<name>A0A370TCX6_9HELO</name>
<dbReference type="AlphaFoldDB" id="A0A370TCX6"/>
<keyword evidence="3" id="KW-1185">Reference proteome</keyword>
<dbReference type="RefSeq" id="XP_031866017.1">
    <property type="nucleotide sequence ID" value="XM_032018110.1"/>
</dbReference>
<evidence type="ECO:0000256" key="1">
    <source>
        <dbReference type="SAM" id="Phobius"/>
    </source>
</evidence>
<dbReference type="EMBL" id="NPIC01000011">
    <property type="protein sequence ID" value="RDL32085.1"/>
    <property type="molecule type" value="Genomic_DNA"/>
</dbReference>
<organism evidence="2 3">
    <name type="scientific">Venustampulla echinocandica</name>
    <dbReference type="NCBI Taxonomy" id="2656787"/>
    <lineage>
        <taxon>Eukaryota</taxon>
        <taxon>Fungi</taxon>
        <taxon>Dikarya</taxon>
        <taxon>Ascomycota</taxon>
        <taxon>Pezizomycotina</taxon>
        <taxon>Leotiomycetes</taxon>
        <taxon>Helotiales</taxon>
        <taxon>Pleuroascaceae</taxon>
        <taxon>Venustampulla</taxon>
    </lineage>
</organism>
<evidence type="ECO:0000313" key="2">
    <source>
        <dbReference type="EMBL" id="RDL32085.1"/>
    </source>
</evidence>
<keyword evidence="1" id="KW-0812">Transmembrane</keyword>
<sequence>MLHTSHPLCVLYGASCQQGPDALREFSSHVLYFVRAAVAIALVGLAVSVHVRSTVQVYRNRRPARILSAPNQVGSAPLPDSPGRLVADRGGQAQNHGSRHPHALGLGRSISTGFVNLLSVGVQGFTARTEMAPETAVRFTTLKLEPVDDHFLALAAGYLFSRWQSRTQPMGWPGKRNTSC</sequence>
<evidence type="ECO:0000313" key="3">
    <source>
        <dbReference type="Proteomes" id="UP000254866"/>
    </source>
</evidence>
<gene>
    <name evidence="2" type="ORF">BP5553_09487</name>
</gene>
<keyword evidence="1" id="KW-0472">Membrane</keyword>
<protein>
    <submittedName>
        <fullName evidence="2">Uncharacterized protein</fullName>
    </submittedName>
</protein>
<accession>A0A370TCX6</accession>
<reference evidence="2 3" key="1">
    <citation type="journal article" date="2018" name="IMA Fungus">
        <title>IMA Genome-F 9: Draft genome sequence of Annulohypoxylon stygium, Aspergillus mulundensis, Berkeleyomyces basicola (syn. Thielaviopsis basicola), Ceratocystis smalleyi, two Cercospora beticola strains, Coleophoma cylindrospora, Fusarium fracticaudum, Phialophora cf. hyalina, and Morchella septimelata.</title>
        <authorList>
            <person name="Wingfield B.D."/>
            <person name="Bills G.F."/>
            <person name="Dong Y."/>
            <person name="Huang W."/>
            <person name="Nel W.J."/>
            <person name="Swalarsk-Parry B.S."/>
            <person name="Vaghefi N."/>
            <person name="Wilken P.M."/>
            <person name="An Z."/>
            <person name="de Beer Z.W."/>
            <person name="De Vos L."/>
            <person name="Chen L."/>
            <person name="Duong T.A."/>
            <person name="Gao Y."/>
            <person name="Hammerbacher A."/>
            <person name="Kikkert J.R."/>
            <person name="Li Y."/>
            <person name="Li H."/>
            <person name="Li K."/>
            <person name="Li Q."/>
            <person name="Liu X."/>
            <person name="Ma X."/>
            <person name="Naidoo K."/>
            <person name="Pethybridge S.J."/>
            <person name="Sun J."/>
            <person name="Steenkamp E.T."/>
            <person name="van der Nest M.A."/>
            <person name="van Wyk S."/>
            <person name="Wingfield M.J."/>
            <person name="Xiong C."/>
            <person name="Yue Q."/>
            <person name="Zhang X."/>
        </authorList>
    </citation>
    <scope>NUCLEOTIDE SEQUENCE [LARGE SCALE GENOMIC DNA]</scope>
    <source>
        <strain evidence="2 3">BP 5553</strain>
    </source>
</reference>
<comment type="caution">
    <text evidence="2">The sequence shown here is derived from an EMBL/GenBank/DDBJ whole genome shotgun (WGS) entry which is preliminary data.</text>
</comment>
<proteinExistence type="predicted"/>
<dbReference type="GeneID" id="43602336"/>
<dbReference type="Proteomes" id="UP000254866">
    <property type="component" value="Unassembled WGS sequence"/>
</dbReference>
<feature type="transmembrane region" description="Helical" evidence="1">
    <location>
        <begin position="30"/>
        <end position="51"/>
    </location>
</feature>
<keyword evidence="1" id="KW-1133">Transmembrane helix</keyword>